<evidence type="ECO:0000256" key="3">
    <source>
        <dbReference type="SAM" id="MobiDB-lite"/>
    </source>
</evidence>
<dbReference type="CDD" id="cd01991">
    <property type="entry name" value="Asn_synthase_B_C"/>
    <property type="match status" value="1"/>
</dbReference>
<feature type="domain" description="Asparagine synthetase" evidence="4">
    <location>
        <begin position="101"/>
        <end position="240"/>
    </location>
</feature>
<keyword evidence="2" id="KW-0067">ATP-binding</keyword>
<evidence type="ECO:0000256" key="1">
    <source>
        <dbReference type="ARBA" id="ARBA00022741"/>
    </source>
</evidence>
<keyword evidence="1" id="KW-0547">Nucleotide-binding</keyword>
<dbReference type="GO" id="GO:0006529">
    <property type="term" value="P:asparagine biosynthetic process"/>
    <property type="evidence" value="ECO:0007669"/>
    <property type="project" value="InterPro"/>
</dbReference>
<dbReference type="InterPro" id="IPR050795">
    <property type="entry name" value="Asn_Synthetase"/>
</dbReference>
<accession>A0A4U5J8E7</accession>
<dbReference type="GO" id="GO:0005829">
    <property type="term" value="C:cytosol"/>
    <property type="evidence" value="ECO:0007669"/>
    <property type="project" value="TreeGrafter"/>
</dbReference>
<feature type="region of interest" description="Disordered" evidence="3">
    <location>
        <begin position="54"/>
        <end position="73"/>
    </location>
</feature>
<protein>
    <submittedName>
        <fullName evidence="5">Asparagine synthetase B</fullName>
    </submittedName>
</protein>
<dbReference type="OrthoDB" id="8692at2157"/>
<keyword evidence="6" id="KW-1185">Reference proteome</keyword>
<dbReference type="GO" id="GO:0004066">
    <property type="term" value="F:asparagine synthase (glutamine-hydrolyzing) activity"/>
    <property type="evidence" value="ECO:0007669"/>
    <property type="project" value="InterPro"/>
</dbReference>
<comment type="caution">
    <text evidence="5">The sequence shown here is derived from an EMBL/GenBank/DDBJ whole genome shotgun (WGS) entry which is preliminary data.</text>
</comment>
<dbReference type="SUPFAM" id="SSF52402">
    <property type="entry name" value="Adenine nucleotide alpha hydrolases-like"/>
    <property type="match status" value="1"/>
</dbReference>
<evidence type="ECO:0000313" key="6">
    <source>
        <dbReference type="Proteomes" id="UP000308037"/>
    </source>
</evidence>
<dbReference type="GO" id="GO:0005524">
    <property type="term" value="F:ATP binding"/>
    <property type="evidence" value="ECO:0007669"/>
    <property type="project" value="UniProtKB-KW"/>
</dbReference>
<proteinExistence type="predicted"/>
<reference evidence="5 6" key="1">
    <citation type="submission" date="2019-04" db="EMBL/GenBank/DDBJ databases">
        <title>Natronomonas sp. F20-122 a newhaloarchaeon isolated from a saline saltern of Isla Bacuta, Huelva, Spain.</title>
        <authorList>
            <person name="Duran-Viseras A."/>
            <person name="Sanchez-Porro C."/>
            <person name="Ventosa A."/>
        </authorList>
    </citation>
    <scope>NUCLEOTIDE SEQUENCE [LARGE SCALE GENOMIC DNA]</scope>
    <source>
        <strain evidence="5 6">F20-122</strain>
    </source>
</reference>
<organism evidence="5 6">
    <name type="scientific">Natronomonas salsuginis</name>
    <dbReference type="NCBI Taxonomy" id="2217661"/>
    <lineage>
        <taxon>Archaea</taxon>
        <taxon>Methanobacteriati</taxon>
        <taxon>Methanobacteriota</taxon>
        <taxon>Stenosarchaea group</taxon>
        <taxon>Halobacteria</taxon>
        <taxon>Halobacteriales</taxon>
        <taxon>Natronomonadaceae</taxon>
        <taxon>Natronomonas</taxon>
    </lineage>
</organism>
<evidence type="ECO:0000256" key="2">
    <source>
        <dbReference type="ARBA" id="ARBA00022840"/>
    </source>
</evidence>
<dbReference type="Proteomes" id="UP000308037">
    <property type="component" value="Unassembled WGS sequence"/>
</dbReference>
<sequence>MVTDGASTEAVRTAMERGDALSGIDGFAGEVDGRLVRDVLGRYPLFSEADDPTAWSFDPRDLADPDPVPAGHARDVRGDEALWTLPDPAPCDDGDRAIDTVRDAVVASVDAADGDPAIAFSGGIDSSILAARLDGSLYVGGFEGSHDVDAARSAAAALGRDVRVVEFTHADIERGIPALVEATGRTNPMDLQIALPLYLVAEAAVADGHDRLALGQGADELFGGYAKIANAPGDHRVAAETVRGAAHETIDSLPRQLERDVLALRAAGVEPVVPLLSDRVIDAALRLPGELLATGDERKIALRRACDFLPEEIRHRDKKAVQYGSLLAREFDRLARQAGFKRRMDNHLERYVESVVSDDG</sequence>
<evidence type="ECO:0000313" key="5">
    <source>
        <dbReference type="EMBL" id="TKR25342.1"/>
    </source>
</evidence>
<dbReference type="Pfam" id="PF00733">
    <property type="entry name" value="Asn_synthase"/>
    <property type="match status" value="2"/>
</dbReference>
<gene>
    <name evidence="5" type="ORF">DM868_11290</name>
</gene>
<dbReference type="Gene3D" id="3.40.50.620">
    <property type="entry name" value="HUPs"/>
    <property type="match status" value="1"/>
</dbReference>
<dbReference type="AlphaFoldDB" id="A0A4U5J8E7"/>
<dbReference type="EMBL" id="QKNX01000004">
    <property type="protein sequence ID" value="TKR25342.1"/>
    <property type="molecule type" value="Genomic_DNA"/>
</dbReference>
<feature type="domain" description="Asparagine synthetase" evidence="4">
    <location>
        <begin position="253"/>
        <end position="336"/>
    </location>
</feature>
<name>A0A4U5J8E7_9EURY</name>
<dbReference type="PANTHER" id="PTHR11772:SF2">
    <property type="entry name" value="ASPARAGINE SYNTHETASE [GLUTAMINE-HYDROLYZING]"/>
    <property type="match status" value="1"/>
</dbReference>
<dbReference type="RefSeq" id="WP_137276981.1">
    <property type="nucleotide sequence ID" value="NZ_QKNX01000004.1"/>
</dbReference>
<dbReference type="InterPro" id="IPR001962">
    <property type="entry name" value="Asn_synthase"/>
</dbReference>
<dbReference type="PANTHER" id="PTHR11772">
    <property type="entry name" value="ASPARAGINE SYNTHETASE"/>
    <property type="match status" value="1"/>
</dbReference>
<evidence type="ECO:0000259" key="4">
    <source>
        <dbReference type="Pfam" id="PF00733"/>
    </source>
</evidence>
<dbReference type="InterPro" id="IPR014729">
    <property type="entry name" value="Rossmann-like_a/b/a_fold"/>
</dbReference>